<dbReference type="InterPro" id="IPR009003">
    <property type="entry name" value="Peptidase_S1_PA"/>
</dbReference>
<protein>
    <submittedName>
        <fullName evidence="3">Trypsin-like peptidase domain-containing protein</fullName>
    </submittedName>
</protein>
<gene>
    <name evidence="3" type="ORF">SAMN02745166_02192</name>
</gene>
<dbReference type="InterPro" id="IPR043504">
    <property type="entry name" value="Peptidase_S1_PA_chymotrypsin"/>
</dbReference>
<evidence type="ECO:0000256" key="1">
    <source>
        <dbReference type="SAM" id="MobiDB-lite"/>
    </source>
</evidence>
<keyword evidence="2" id="KW-0812">Transmembrane</keyword>
<dbReference type="Proteomes" id="UP000190774">
    <property type="component" value="Unassembled WGS sequence"/>
</dbReference>
<dbReference type="EMBL" id="FUYE01000006">
    <property type="protein sequence ID" value="SKA94674.1"/>
    <property type="molecule type" value="Genomic_DNA"/>
</dbReference>
<feature type="region of interest" description="Disordered" evidence="1">
    <location>
        <begin position="407"/>
        <end position="432"/>
    </location>
</feature>
<dbReference type="Pfam" id="PF13365">
    <property type="entry name" value="Trypsin_2"/>
    <property type="match status" value="1"/>
</dbReference>
<name>A0A1T4XYP1_9BACT</name>
<evidence type="ECO:0000313" key="3">
    <source>
        <dbReference type="EMBL" id="SKA94674.1"/>
    </source>
</evidence>
<evidence type="ECO:0000256" key="2">
    <source>
        <dbReference type="SAM" id="Phobius"/>
    </source>
</evidence>
<keyword evidence="4" id="KW-1185">Reference proteome</keyword>
<organism evidence="3 4">
    <name type="scientific">Prosthecobacter debontii</name>
    <dbReference type="NCBI Taxonomy" id="48467"/>
    <lineage>
        <taxon>Bacteria</taxon>
        <taxon>Pseudomonadati</taxon>
        <taxon>Verrucomicrobiota</taxon>
        <taxon>Verrucomicrobiia</taxon>
        <taxon>Verrucomicrobiales</taxon>
        <taxon>Verrucomicrobiaceae</taxon>
        <taxon>Prosthecobacter</taxon>
    </lineage>
</organism>
<keyword evidence="2" id="KW-0472">Membrane</keyword>
<dbReference type="SUPFAM" id="SSF50494">
    <property type="entry name" value="Trypsin-like serine proteases"/>
    <property type="match status" value="1"/>
</dbReference>
<dbReference type="Gene3D" id="2.40.10.10">
    <property type="entry name" value="Trypsin-like serine proteases"/>
    <property type="match status" value="1"/>
</dbReference>
<sequence length="432" mass="47684">MAALEYPRNTVWYIEARPAAVNDGYAPADAASMGSAVLIELQQEIDQAGGKKEVQVTRYLLTCAHVVRAPSQQPGMLGPLYAEILCFEPGKGYMRTRTDSRKSLTADGVPLAKVSEYSPCKGVSGSVPMTPQTDWVLLKVEGDKAFKYKEVARSWTKDTVEYGEVTIIGYPGGAGREDYLETGAAWDNTRIVENLPTKNWQQNRTPKPGLLMLDGIMAAPGMSGGGVFTQEENLLAGIHRANTPAVLAREAVSIQSIRDYLWSMHRLSPVPPSRDFVPIPQPELPWKHWVGLGVILILLIGAVWAWPFQTKKRDDIVLKEEVPPPVIPADVTAQFTVYSNHNSAGNILVRLKVKGEQSQWQEERRSDELGKVSFPIPGALSKAKFKVSLPEYGAAFQATDYTLREKSFPLNVPPKPGEYQPFKISEPAEQKP</sequence>
<accession>A0A1T4XYP1</accession>
<dbReference type="STRING" id="48467.SAMN02745166_02192"/>
<dbReference type="OrthoDB" id="447561at2"/>
<dbReference type="RefSeq" id="WP_078813401.1">
    <property type="nucleotide sequence ID" value="NZ_FUYE01000006.1"/>
</dbReference>
<proteinExistence type="predicted"/>
<feature type="transmembrane region" description="Helical" evidence="2">
    <location>
        <begin position="286"/>
        <end position="306"/>
    </location>
</feature>
<reference evidence="4" key="1">
    <citation type="submission" date="2017-02" db="EMBL/GenBank/DDBJ databases">
        <authorList>
            <person name="Varghese N."/>
            <person name="Submissions S."/>
        </authorList>
    </citation>
    <scope>NUCLEOTIDE SEQUENCE [LARGE SCALE GENOMIC DNA]</scope>
    <source>
        <strain evidence="4">ATCC 700200</strain>
    </source>
</reference>
<evidence type="ECO:0000313" key="4">
    <source>
        <dbReference type="Proteomes" id="UP000190774"/>
    </source>
</evidence>
<keyword evidence="2" id="KW-1133">Transmembrane helix</keyword>
<dbReference type="AlphaFoldDB" id="A0A1T4XYP1"/>